<dbReference type="AlphaFoldDB" id="A0A444UQV0"/>
<comment type="caution">
    <text evidence="1">The sequence shown here is derived from an EMBL/GenBank/DDBJ whole genome shotgun (WGS) entry which is preliminary data.</text>
</comment>
<dbReference type="Proteomes" id="UP000289886">
    <property type="component" value="Unassembled WGS sequence"/>
</dbReference>
<sequence>MSNAESEGSEQEAHKIIKRIPGVNLIYKATRSVVNAAKGDRSEVTKHGIAVAKGLAGPVGGMLAGPVGGMLATAGVAALDDALKNKD</sequence>
<organism evidence="1 2">
    <name type="scientific">Acipenser ruthenus</name>
    <name type="common">Sterlet sturgeon</name>
    <dbReference type="NCBI Taxonomy" id="7906"/>
    <lineage>
        <taxon>Eukaryota</taxon>
        <taxon>Metazoa</taxon>
        <taxon>Chordata</taxon>
        <taxon>Craniata</taxon>
        <taxon>Vertebrata</taxon>
        <taxon>Euteleostomi</taxon>
        <taxon>Actinopterygii</taxon>
        <taxon>Chondrostei</taxon>
        <taxon>Acipenseriformes</taxon>
        <taxon>Acipenseridae</taxon>
        <taxon>Acipenser</taxon>
    </lineage>
</organism>
<reference evidence="1 2" key="1">
    <citation type="submission" date="2019-01" db="EMBL/GenBank/DDBJ databases">
        <title>Draft Genome and Complete Hox-Cluster Characterization of the Sterlet Sturgeon (Acipenser ruthenus).</title>
        <authorList>
            <person name="Wei Q."/>
        </authorList>
    </citation>
    <scope>NUCLEOTIDE SEQUENCE [LARGE SCALE GENOMIC DNA]</scope>
    <source>
        <strain evidence="1">WHYD16114868_AA</strain>
        <tissue evidence="1">Blood</tissue>
    </source>
</reference>
<protein>
    <submittedName>
        <fullName evidence="1">Uncharacterized protein</fullName>
    </submittedName>
</protein>
<name>A0A444UQV0_ACIRT</name>
<accession>A0A444UQV0</accession>
<proteinExistence type="predicted"/>
<evidence type="ECO:0000313" key="2">
    <source>
        <dbReference type="Proteomes" id="UP000289886"/>
    </source>
</evidence>
<evidence type="ECO:0000313" key="1">
    <source>
        <dbReference type="EMBL" id="RXM90543.1"/>
    </source>
</evidence>
<gene>
    <name evidence="1" type="ORF">EOD39_22093</name>
</gene>
<dbReference type="EMBL" id="SCEB01019931">
    <property type="protein sequence ID" value="RXM90543.1"/>
    <property type="molecule type" value="Genomic_DNA"/>
</dbReference>
<keyword evidence="2" id="KW-1185">Reference proteome</keyword>